<sequence length="343" mass="38128">MPVYLVMLVVLVVICPALTLQQQDPHPTLLHLHPQPSSSSSSTLHSPQVSGEVGVAGQRQGRTLLTGLRSLLSRLRGGTDLTEDNSQEAAGATPPLTQFYPVPQPVYLPSYQQPLYQPLMMPAPSPSSPSQPFTVVVSQPTPVLVTHTVTHTASTPNWDWDLGWDLSWDLFPDDTTNRRTTNRQTSEEEKVVVVVRPSRSTSHDITYTRPVSSTTHVVISQQDTSRNQGQAAGHVRQDLNHLKDTMAALVEGVRSSTDYLPSNSGNNIMRRDPWRHTLYSYAPRPAPAPHPPLYYHDTPYLPGIVPAVHTAERLPTIRPLVNQYRETYIKSNPSPSFMKTNYL</sequence>
<keyword evidence="4" id="KW-1185">Reference proteome</keyword>
<feature type="region of interest" description="Disordered" evidence="1">
    <location>
        <begin position="29"/>
        <end position="58"/>
    </location>
</feature>
<reference evidence="3" key="1">
    <citation type="submission" date="2023-10" db="EMBL/GenBank/DDBJ databases">
        <title>Genome assemblies of two species of porcelain crab, Petrolisthes cinctipes and Petrolisthes manimaculis (Anomura: Porcellanidae).</title>
        <authorList>
            <person name="Angst P."/>
        </authorList>
    </citation>
    <scope>NUCLEOTIDE SEQUENCE</scope>
    <source>
        <strain evidence="3">PB745_01</strain>
        <tissue evidence="3">Gill</tissue>
    </source>
</reference>
<proteinExistence type="predicted"/>
<dbReference type="AlphaFoldDB" id="A0AAE1BGE4"/>
<dbReference type="Proteomes" id="UP001286313">
    <property type="component" value="Unassembled WGS sequence"/>
</dbReference>
<evidence type="ECO:0000313" key="4">
    <source>
        <dbReference type="Proteomes" id="UP001286313"/>
    </source>
</evidence>
<comment type="caution">
    <text evidence="3">The sequence shown here is derived from an EMBL/GenBank/DDBJ whole genome shotgun (WGS) entry which is preliminary data.</text>
</comment>
<keyword evidence="2" id="KW-0732">Signal</keyword>
<feature type="compositionally biased region" description="Low complexity" evidence="1">
    <location>
        <begin position="29"/>
        <end position="48"/>
    </location>
</feature>
<organism evidence="3 4">
    <name type="scientific">Petrolisthes cinctipes</name>
    <name type="common">Flat porcelain crab</name>
    <dbReference type="NCBI Taxonomy" id="88211"/>
    <lineage>
        <taxon>Eukaryota</taxon>
        <taxon>Metazoa</taxon>
        <taxon>Ecdysozoa</taxon>
        <taxon>Arthropoda</taxon>
        <taxon>Crustacea</taxon>
        <taxon>Multicrustacea</taxon>
        <taxon>Malacostraca</taxon>
        <taxon>Eumalacostraca</taxon>
        <taxon>Eucarida</taxon>
        <taxon>Decapoda</taxon>
        <taxon>Pleocyemata</taxon>
        <taxon>Anomura</taxon>
        <taxon>Galatheoidea</taxon>
        <taxon>Porcellanidae</taxon>
        <taxon>Petrolisthes</taxon>
    </lineage>
</organism>
<feature type="chain" id="PRO_5042027107" evidence="2">
    <location>
        <begin position="20"/>
        <end position="343"/>
    </location>
</feature>
<evidence type="ECO:0000256" key="1">
    <source>
        <dbReference type="SAM" id="MobiDB-lite"/>
    </source>
</evidence>
<dbReference type="EMBL" id="JAWQEG010008570">
    <property type="protein sequence ID" value="KAK3850053.1"/>
    <property type="molecule type" value="Genomic_DNA"/>
</dbReference>
<name>A0AAE1BGE4_PETCI</name>
<evidence type="ECO:0000313" key="3">
    <source>
        <dbReference type="EMBL" id="KAK3850053.1"/>
    </source>
</evidence>
<accession>A0AAE1BGE4</accession>
<gene>
    <name evidence="3" type="ORF">Pcinc_043213</name>
</gene>
<evidence type="ECO:0000256" key="2">
    <source>
        <dbReference type="SAM" id="SignalP"/>
    </source>
</evidence>
<feature type="signal peptide" evidence="2">
    <location>
        <begin position="1"/>
        <end position="19"/>
    </location>
</feature>
<protein>
    <submittedName>
        <fullName evidence="3">Uncharacterized protein</fullName>
    </submittedName>
</protein>